<feature type="signal peptide" evidence="4">
    <location>
        <begin position="1"/>
        <end position="24"/>
    </location>
</feature>
<protein>
    <recommendedName>
        <fullName evidence="5">Low molecular weight antigen MTB12-like C-terminal domain-containing protein</fullName>
    </recommendedName>
</protein>
<evidence type="ECO:0000313" key="8">
    <source>
        <dbReference type="Proteomes" id="UP001272987"/>
    </source>
</evidence>
<dbReference type="EMBL" id="JARAWC010000032">
    <property type="protein sequence ID" value="MDX2964598.1"/>
    <property type="molecule type" value="Genomic_DNA"/>
</dbReference>
<dbReference type="Proteomes" id="UP001272987">
    <property type="component" value="Unassembled WGS sequence"/>
</dbReference>
<dbReference type="Pfam" id="PF26580">
    <property type="entry name" value="Mtb12_C"/>
    <property type="match status" value="1"/>
</dbReference>
<evidence type="ECO:0000313" key="7">
    <source>
        <dbReference type="EMBL" id="MDX3024490.1"/>
    </source>
</evidence>
<feature type="chain" id="PRO_5042916399" description="Low molecular weight antigen MTB12-like C-terminal domain-containing protein" evidence="4">
    <location>
        <begin position="25"/>
        <end position="161"/>
    </location>
</feature>
<evidence type="ECO:0000259" key="5">
    <source>
        <dbReference type="Pfam" id="PF26580"/>
    </source>
</evidence>
<keyword evidence="1 4" id="KW-0732">Signal</keyword>
<gene>
    <name evidence="6" type="ORF">PV399_33495</name>
    <name evidence="7" type="ORF">PV666_42435</name>
</gene>
<keyword evidence="8" id="KW-1185">Reference proteome</keyword>
<dbReference type="GeneID" id="69807266"/>
<feature type="compositionally biased region" description="Low complexity" evidence="3">
    <location>
        <begin position="40"/>
        <end position="54"/>
    </location>
</feature>
<feature type="domain" description="Low molecular weight antigen MTB12-like C-terminal" evidence="5">
    <location>
        <begin position="52"/>
        <end position="147"/>
    </location>
</feature>
<dbReference type="PROSITE" id="PS51257">
    <property type="entry name" value="PROKAR_LIPOPROTEIN"/>
    <property type="match status" value="1"/>
</dbReference>
<proteinExistence type="inferred from homology"/>
<evidence type="ECO:0000256" key="4">
    <source>
        <dbReference type="SAM" id="SignalP"/>
    </source>
</evidence>
<dbReference type="EMBL" id="JARAWP010000035">
    <property type="protein sequence ID" value="MDX3024490.1"/>
    <property type="molecule type" value="Genomic_DNA"/>
</dbReference>
<sequence length="161" mass="16598">MALRNGTLRVAGVAALLLTLAACSHDPDDKLPRFTPSPSPSSSRPTAPADTAAAEQSIRAAWTKFFAPKTSLKERQSLLENGKLLAGVLRTYDASAGGADVKEIRFASDKRALVTYTLPGTASDATGTAVEQAGAWKISANTLCALPKSTPTGTPSGAPVC</sequence>
<comment type="caution">
    <text evidence="6">The sequence shown here is derived from an EMBL/GenBank/DDBJ whole genome shotgun (WGS) entry which is preliminary data.</text>
</comment>
<name>A0AAP6BH39_9ACTN</name>
<comment type="similarity">
    <text evidence="2">Belongs to the MTB12 family.</text>
</comment>
<evidence type="ECO:0000256" key="3">
    <source>
        <dbReference type="SAM" id="MobiDB-lite"/>
    </source>
</evidence>
<organism evidence="6 9">
    <name type="scientific">Streptomyces acidiscabies</name>
    <dbReference type="NCBI Taxonomy" id="42234"/>
    <lineage>
        <taxon>Bacteria</taxon>
        <taxon>Bacillati</taxon>
        <taxon>Actinomycetota</taxon>
        <taxon>Actinomycetes</taxon>
        <taxon>Kitasatosporales</taxon>
        <taxon>Streptomycetaceae</taxon>
        <taxon>Streptomyces</taxon>
    </lineage>
</organism>
<dbReference type="Proteomes" id="UP001282288">
    <property type="component" value="Unassembled WGS sequence"/>
</dbReference>
<dbReference type="AlphaFoldDB" id="A0AAP6BH39"/>
<accession>A0AAP6BH39</accession>
<evidence type="ECO:0000256" key="2">
    <source>
        <dbReference type="ARBA" id="ARBA00093774"/>
    </source>
</evidence>
<evidence type="ECO:0000256" key="1">
    <source>
        <dbReference type="ARBA" id="ARBA00022729"/>
    </source>
</evidence>
<feature type="region of interest" description="Disordered" evidence="3">
    <location>
        <begin position="28"/>
        <end position="54"/>
    </location>
</feature>
<reference evidence="6 8" key="1">
    <citation type="journal article" date="2023" name="Microb. Genom.">
        <title>Mesoterricola silvestris gen. nov., sp. nov., Mesoterricola sediminis sp. nov., Geothrix oryzae sp. nov., Geothrix edaphica sp. nov., Geothrix rubra sp. nov., and Geothrix limicola sp. nov., six novel members of Acidobacteriota isolated from soils.</title>
        <authorList>
            <person name="Weisberg A.J."/>
            <person name="Pearce E."/>
            <person name="Kramer C.G."/>
            <person name="Chang J.H."/>
            <person name="Clarke C.R."/>
        </authorList>
    </citation>
    <scope>NUCLEOTIDE SEQUENCE</scope>
    <source>
        <strain evidence="7 8">NB05-1H</strain>
        <strain evidence="6">NRRL_B-16521</strain>
    </source>
</reference>
<dbReference type="RefSeq" id="WP_010354405.1">
    <property type="nucleotide sequence ID" value="NZ_CP122369.1"/>
</dbReference>
<evidence type="ECO:0000313" key="6">
    <source>
        <dbReference type="EMBL" id="MDX2964598.1"/>
    </source>
</evidence>
<evidence type="ECO:0000313" key="9">
    <source>
        <dbReference type="Proteomes" id="UP001282288"/>
    </source>
</evidence>
<dbReference type="InterPro" id="IPR058644">
    <property type="entry name" value="Mtb12-like_C"/>
</dbReference>